<keyword evidence="5" id="KW-0645">Protease</keyword>
<dbReference type="GO" id="GO:0000981">
    <property type="term" value="F:DNA-binding transcription factor activity, RNA polymerase II-specific"/>
    <property type="evidence" value="ECO:0007669"/>
    <property type="project" value="InterPro"/>
</dbReference>
<feature type="domain" description="Homeobox" evidence="23">
    <location>
        <begin position="31"/>
        <end position="91"/>
    </location>
</feature>
<dbReference type="PROSITE" id="PS00027">
    <property type="entry name" value="HOMEOBOX_1"/>
    <property type="match status" value="1"/>
</dbReference>
<comment type="subcellular location">
    <subcellularLocation>
        <location evidence="2">Cytoplasm</location>
        <location evidence="2">Cytosol</location>
    </subcellularLocation>
    <subcellularLocation>
        <location evidence="19 21">Nucleus</location>
    </subcellularLocation>
</comment>
<keyword evidence="13" id="KW-0010">Activator</keyword>
<name>A0A6P8RRY8_GEOSA</name>
<evidence type="ECO:0000256" key="15">
    <source>
        <dbReference type="ARBA" id="ARBA00023242"/>
    </source>
</evidence>
<evidence type="ECO:0000256" key="9">
    <source>
        <dbReference type="ARBA" id="ARBA00023015"/>
    </source>
</evidence>
<dbReference type="GO" id="GO:0004181">
    <property type="term" value="F:metallocarboxypeptidase activity"/>
    <property type="evidence" value="ECO:0007669"/>
    <property type="project" value="InterPro"/>
</dbReference>
<evidence type="ECO:0000256" key="19">
    <source>
        <dbReference type="PROSITE-ProRule" id="PRU00108"/>
    </source>
</evidence>
<evidence type="ECO:0000256" key="2">
    <source>
        <dbReference type="ARBA" id="ARBA00004514"/>
    </source>
</evidence>
<dbReference type="InterPro" id="IPR001356">
    <property type="entry name" value="HD"/>
</dbReference>
<dbReference type="Pfam" id="PF18027">
    <property type="entry name" value="Pepdidase_M14_N"/>
    <property type="match status" value="1"/>
</dbReference>
<dbReference type="SMART" id="SM00389">
    <property type="entry name" value="HOX"/>
    <property type="match status" value="1"/>
</dbReference>
<keyword evidence="8" id="KW-0862">Zinc</keyword>
<keyword evidence="15 19" id="KW-0539">Nucleus</keyword>
<dbReference type="Pfam" id="PF00046">
    <property type="entry name" value="Homeodomain"/>
    <property type="match status" value="1"/>
</dbReference>
<feature type="DNA-binding region" description="Homeobox" evidence="19">
    <location>
        <begin position="33"/>
        <end position="92"/>
    </location>
</feature>
<dbReference type="CTD" id="340351"/>
<evidence type="ECO:0000256" key="4">
    <source>
        <dbReference type="ARBA" id="ARBA00022645"/>
    </source>
</evidence>
<organism evidence="25 26">
    <name type="scientific">Geotrypetes seraphini</name>
    <name type="common">Gaboon caecilian</name>
    <name type="synonym">Caecilia seraphini</name>
    <dbReference type="NCBI Taxonomy" id="260995"/>
    <lineage>
        <taxon>Eukaryota</taxon>
        <taxon>Metazoa</taxon>
        <taxon>Chordata</taxon>
        <taxon>Craniata</taxon>
        <taxon>Vertebrata</taxon>
        <taxon>Euteleostomi</taxon>
        <taxon>Amphibia</taxon>
        <taxon>Gymnophiona</taxon>
        <taxon>Geotrypetes</taxon>
    </lineage>
</organism>
<dbReference type="RefSeq" id="XP_033808320.1">
    <property type="nucleotide sequence ID" value="XM_033952429.1"/>
</dbReference>
<dbReference type="InterPro" id="IPR017970">
    <property type="entry name" value="Homeobox_CS"/>
</dbReference>
<evidence type="ECO:0000256" key="17">
    <source>
        <dbReference type="ARBA" id="ARBA00055445"/>
    </source>
</evidence>
<evidence type="ECO:0000256" key="5">
    <source>
        <dbReference type="ARBA" id="ARBA00022670"/>
    </source>
</evidence>
<evidence type="ECO:0000256" key="3">
    <source>
        <dbReference type="ARBA" id="ARBA00005988"/>
    </source>
</evidence>
<dbReference type="Gene3D" id="3.40.630.10">
    <property type="entry name" value="Zn peptidases"/>
    <property type="match status" value="1"/>
</dbReference>
<dbReference type="InterPro" id="IPR050821">
    <property type="entry name" value="Cytosolic_carboxypeptidase"/>
</dbReference>
<dbReference type="InParanoid" id="A0A6P8RRY8"/>
<feature type="domain" description="Peptidase M14" evidence="24">
    <location>
        <begin position="396"/>
        <end position="673"/>
    </location>
</feature>
<dbReference type="GeneID" id="117363897"/>
<dbReference type="FunFam" id="3.40.630.10:FF:000011">
    <property type="entry name" value="cytosolic carboxypeptidase 2 isoform X1"/>
    <property type="match status" value="1"/>
</dbReference>
<evidence type="ECO:0000256" key="11">
    <source>
        <dbReference type="ARBA" id="ARBA00023125"/>
    </source>
</evidence>
<dbReference type="PANTHER" id="PTHR12756:SF23">
    <property type="entry name" value="CYTOSOLIC CARBOXYPEPTIDASE 3"/>
    <property type="match status" value="1"/>
</dbReference>
<feature type="region of interest" description="Disordered" evidence="22">
    <location>
        <begin position="916"/>
        <end position="940"/>
    </location>
</feature>
<comment type="similarity">
    <text evidence="3 20">Belongs to the peptidase M14 family.</text>
</comment>
<evidence type="ECO:0000256" key="8">
    <source>
        <dbReference type="ARBA" id="ARBA00022833"/>
    </source>
</evidence>
<proteinExistence type="inferred from homology"/>
<dbReference type="OrthoDB" id="10253041at2759"/>
<feature type="region of interest" description="Disordered" evidence="22">
    <location>
        <begin position="869"/>
        <end position="893"/>
    </location>
</feature>
<sequence>MEEGMDGMKPKEEEGLECDLMASNPLRSDRKAKRRLRTTFTTRQLQELERVFTITHYPDVHTRDQLATKVNLPETRVQIWFQNRRAKWRKYEKLGNFGGLQHLTKLDLIPAPKPEDRGTDIYIPYVSTSHPQSPFYKVNSIYGGRSQRTTQIVFEYHLGKRIPRLREPRDLYGVSSASSLPQPRWPYECEVIKDKVCHIEWHSPVPESLYKSTGMEQEAVHSEGRIVYLVNEGDKDACFTFSRVGGNPNCPKRVACELLEEMDNTLIFESRFESGNLQKVVQVGEFDYQLTLRTDLYTDKHTQWYYFRVQNTRARMPYRFTIVNFTKSASLYNLGMRPLIYSEEEARRSRIGWRRIGADIKYYKNNLGSEGKSYYSLSWTFEFPYQKDTCYFAHCYPYTYSNLQEYLADISNNHKRSRFCKVRVLCRSLAGNLVYVLTITNPSPSDQVMRHKKAVILTARVHPGETNSSWMMKGFLDFILSNRRDAQLLRDTFIFKVVPMLNPDGVIVGNYRCSLTGRDLNRNYKSILKDSFPIVYCTRNMIKRVMEEWEILLYCDLHGHSRKQNVFMYGCSSRDGGCSRGGQTSYLEGKIFPLMLSKNNPDKFSFPGCKFKVQKGKEGTGRVVMWKMGINNSYTMESSFCGSTLGSREGTHFNTKDLESLGHDFCDTLLDYCDPDQSKYIYCLRELEEMMKEQATISLEKLAYDSEISLMDVASDLESSTGGSDSSDSNGPPAHLMALACEEKTRKKQLKTKEERDSNRARSWRKGVTLKQKPQSEAAPGVMENQELRPRNCQNSVVLQKSKTAKEAVSKEGFFQKCATKASIVCLFLKTNTEVVSSKCDLFQEAMVEVKDSAKERIAVSSTLLTLQRPDREPPISSAQNERPSRVLHPKRIASRSTSAHTRLFFNCEKYQDIVRRNGRKSTQPPEEGPTHITKKELPPKSFVPLMAGSDICIALERKLDESVEQDGLWHREKKVAFSLPSVPTLKRTRQEQEQQLKANSCPGGTAVLGDLSL</sequence>
<keyword evidence="10" id="KW-0482">Metalloprotease</keyword>
<dbReference type="FunFam" id="1.10.10.60:FF:000369">
    <property type="entry name" value="Intestine specific homeobox"/>
    <property type="match status" value="1"/>
</dbReference>
<dbReference type="AlphaFoldDB" id="A0A6P8RRY8"/>
<comment type="cofactor">
    <cofactor evidence="1">
        <name>Zn(2+)</name>
        <dbReference type="ChEBI" id="CHEBI:29105"/>
    </cofactor>
</comment>
<dbReference type="Gene3D" id="1.10.10.60">
    <property type="entry name" value="Homeodomain-like"/>
    <property type="match status" value="1"/>
</dbReference>
<evidence type="ECO:0000256" key="13">
    <source>
        <dbReference type="ARBA" id="ARBA00023159"/>
    </source>
</evidence>
<comment type="catalytic activity">
    <reaction evidence="16">
        <text>(L-glutamyl)(n+1)-gamma-L-glutamyl-L-glutamyl-[protein] + H2O = (L-glutamyl)(n)-gamma-L-glutamyl-L-glutamyl-[protein] + L-glutamate</text>
        <dbReference type="Rhea" id="RHEA:60004"/>
        <dbReference type="Rhea" id="RHEA-COMP:15519"/>
        <dbReference type="Rhea" id="RHEA-COMP:15675"/>
        <dbReference type="ChEBI" id="CHEBI:15377"/>
        <dbReference type="ChEBI" id="CHEBI:29985"/>
        <dbReference type="ChEBI" id="CHEBI:143623"/>
    </reaction>
    <physiologicalReaction direction="left-to-right" evidence="16">
        <dbReference type="Rhea" id="RHEA:60005"/>
    </physiologicalReaction>
</comment>
<keyword evidence="9" id="KW-0805">Transcription regulation</keyword>
<evidence type="ECO:0000259" key="23">
    <source>
        <dbReference type="PROSITE" id="PS50071"/>
    </source>
</evidence>
<evidence type="ECO:0000256" key="20">
    <source>
        <dbReference type="PROSITE-ProRule" id="PRU01379"/>
    </source>
</evidence>
<evidence type="ECO:0000256" key="1">
    <source>
        <dbReference type="ARBA" id="ARBA00001947"/>
    </source>
</evidence>
<evidence type="ECO:0000256" key="16">
    <source>
        <dbReference type="ARBA" id="ARBA00029302"/>
    </source>
</evidence>
<dbReference type="InterPro" id="IPR000834">
    <property type="entry name" value="Peptidase_M14"/>
</dbReference>
<dbReference type="FunCoup" id="A0A6P8RRY8">
    <property type="interactions" value="179"/>
</dbReference>
<dbReference type="InterPro" id="IPR009057">
    <property type="entry name" value="Homeodomain-like_sf"/>
</dbReference>
<comment type="function">
    <text evidence="17">Transcription factor that regulates gene expression in intestine. May participate in vitamin A metabolism most likely by regulating BCO1 expression in the intestine.</text>
</comment>
<evidence type="ECO:0000256" key="21">
    <source>
        <dbReference type="RuleBase" id="RU000682"/>
    </source>
</evidence>
<dbReference type="PANTHER" id="PTHR12756">
    <property type="entry name" value="CYTOSOLIC CARBOXYPEPTIDASE"/>
    <property type="match status" value="1"/>
</dbReference>
<evidence type="ECO:0000313" key="25">
    <source>
        <dbReference type="Proteomes" id="UP000515159"/>
    </source>
</evidence>
<accession>A0A6P8RRY8</accession>
<dbReference type="KEGG" id="gsh:117363897"/>
<dbReference type="SUPFAM" id="SSF46689">
    <property type="entry name" value="Homeodomain-like"/>
    <property type="match status" value="1"/>
</dbReference>
<keyword evidence="4 26" id="KW-0121">Carboxypeptidase</keyword>
<dbReference type="GO" id="GO:0006508">
    <property type="term" value="P:proteolysis"/>
    <property type="evidence" value="ECO:0007669"/>
    <property type="project" value="UniProtKB-KW"/>
</dbReference>
<dbReference type="CDD" id="cd06907">
    <property type="entry name" value="M14_AGBL2-3_like"/>
    <property type="match status" value="1"/>
</dbReference>
<dbReference type="Gene3D" id="2.60.40.3120">
    <property type="match status" value="1"/>
</dbReference>
<evidence type="ECO:0000256" key="12">
    <source>
        <dbReference type="ARBA" id="ARBA00023155"/>
    </source>
</evidence>
<dbReference type="InterPro" id="IPR040626">
    <property type="entry name" value="Pepdidase_M14_N"/>
</dbReference>
<keyword evidence="11 19" id="KW-0238">DNA-binding</keyword>
<evidence type="ECO:0000256" key="7">
    <source>
        <dbReference type="ARBA" id="ARBA00022801"/>
    </source>
</evidence>
<keyword evidence="14" id="KW-0804">Transcription</keyword>
<evidence type="ECO:0000256" key="14">
    <source>
        <dbReference type="ARBA" id="ARBA00023163"/>
    </source>
</evidence>
<dbReference type="Proteomes" id="UP000515159">
    <property type="component" value="Chromosome 7"/>
</dbReference>
<dbReference type="CDD" id="cd00086">
    <property type="entry name" value="homeodomain"/>
    <property type="match status" value="1"/>
</dbReference>
<dbReference type="GO" id="GO:0005634">
    <property type="term" value="C:nucleus"/>
    <property type="evidence" value="ECO:0007669"/>
    <property type="project" value="UniProtKB-SubCell"/>
</dbReference>
<dbReference type="PROSITE" id="PS50071">
    <property type="entry name" value="HOMEOBOX_2"/>
    <property type="match status" value="1"/>
</dbReference>
<keyword evidence="7" id="KW-0378">Hydrolase</keyword>
<evidence type="ECO:0000256" key="6">
    <source>
        <dbReference type="ARBA" id="ARBA00022723"/>
    </source>
</evidence>
<evidence type="ECO:0000256" key="18">
    <source>
        <dbReference type="ARBA" id="ARBA00067428"/>
    </source>
</evidence>
<dbReference type="GO" id="GO:0005829">
    <property type="term" value="C:cytosol"/>
    <property type="evidence" value="ECO:0007669"/>
    <property type="project" value="UniProtKB-SubCell"/>
</dbReference>
<feature type="active site" description="Proton donor/acceptor" evidence="20">
    <location>
        <position position="637"/>
    </location>
</feature>
<evidence type="ECO:0000259" key="24">
    <source>
        <dbReference type="PROSITE" id="PS52035"/>
    </source>
</evidence>
<keyword evidence="12 19" id="KW-0371">Homeobox</keyword>
<feature type="region of interest" description="Disordered" evidence="22">
    <location>
        <begin position="745"/>
        <end position="790"/>
    </location>
</feature>
<protein>
    <recommendedName>
        <fullName evidence="18">Intestine-specific homeobox</fullName>
    </recommendedName>
</protein>
<keyword evidence="6" id="KW-0479">Metal-binding</keyword>
<dbReference type="SUPFAM" id="SSF53187">
    <property type="entry name" value="Zn-dependent exopeptidases"/>
    <property type="match status" value="1"/>
</dbReference>
<dbReference type="Pfam" id="PF00246">
    <property type="entry name" value="Peptidase_M14"/>
    <property type="match status" value="1"/>
</dbReference>
<evidence type="ECO:0000256" key="22">
    <source>
        <dbReference type="SAM" id="MobiDB-lite"/>
    </source>
</evidence>
<dbReference type="GO" id="GO:0008270">
    <property type="term" value="F:zinc ion binding"/>
    <property type="evidence" value="ECO:0007669"/>
    <property type="project" value="InterPro"/>
</dbReference>
<evidence type="ECO:0000313" key="26">
    <source>
        <dbReference type="RefSeq" id="XP_033808320.1"/>
    </source>
</evidence>
<evidence type="ECO:0000256" key="10">
    <source>
        <dbReference type="ARBA" id="ARBA00023049"/>
    </source>
</evidence>
<keyword evidence="25" id="KW-1185">Reference proteome</keyword>
<feature type="compositionally biased region" description="Basic and acidic residues" evidence="22">
    <location>
        <begin position="745"/>
        <end position="760"/>
    </location>
</feature>
<dbReference type="PROSITE" id="PS52035">
    <property type="entry name" value="PEPTIDASE_M14"/>
    <property type="match status" value="1"/>
</dbReference>
<dbReference type="GO" id="GO:0043565">
    <property type="term" value="F:sequence-specific DNA binding"/>
    <property type="evidence" value="ECO:0007669"/>
    <property type="project" value="UniProtKB-ARBA"/>
</dbReference>
<reference evidence="26" key="1">
    <citation type="submission" date="2025-08" db="UniProtKB">
        <authorList>
            <consortium name="RefSeq"/>
        </authorList>
    </citation>
    <scope>IDENTIFICATION</scope>
</reference>
<gene>
    <name evidence="26" type="primary">AGBL3</name>
</gene>